<comment type="cofactor">
    <cofactor evidence="1 6">
        <name>FAD</name>
        <dbReference type="ChEBI" id="CHEBI:57692"/>
    </cofactor>
</comment>
<dbReference type="Gene3D" id="1.20.140.10">
    <property type="entry name" value="Butyryl-CoA Dehydrogenase, subunit A, domain 3"/>
    <property type="match status" value="1"/>
</dbReference>
<dbReference type="GO" id="GO:0005886">
    <property type="term" value="C:plasma membrane"/>
    <property type="evidence" value="ECO:0007669"/>
    <property type="project" value="TreeGrafter"/>
</dbReference>
<evidence type="ECO:0000259" key="9">
    <source>
        <dbReference type="Pfam" id="PF02771"/>
    </source>
</evidence>
<evidence type="ECO:0000313" key="11">
    <source>
        <dbReference type="Proteomes" id="UP000500953"/>
    </source>
</evidence>
<dbReference type="InterPro" id="IPR006091">
    <property type="entry name" value="Acyl-CoA_Oxase/DH_mid-dom"/>
</dbReference>
<evidence type="ECO:0000256" key="6">
    <source>
        <dbReference type="RuleBase" id="RU362125"/>
    </source>
</evidence>
<sequence>MTATPFDFPPIELPESIEILRAEVREFLAAERVRGTVLGRADSWFTGWDSAFTRRLAERGWIGMALPKQYGGHDRGALDRYVVIEELLAAGAPVSAHWVADRQAGPSILRNGTEEQKQRFLPTIGAGRCFFSIGMSEEHAGSDLAAVRTRAERIPGGWRLTGTKRWTGGAHVNDYAIVLARTDSEATDRHAGLSQFIVDLRAPGVRIEPITLLSGEHTFNFFHLDGVEVGEDALLGREGDGWKQVTGELAWERSGPERFLSTVPLLISAVRQLAEATVTAEQQVGVGRLLARLSALRQMSLGVATALQDGHSPDVQAALVKDLGTRFEGDLVDEVRALLPTVPDPGATPGSHAELLAFAIMHGPAYTLRGGTNEILRGIITRGLEK</sequence>
<dbReference type="SUPFAM" id="SSF56645">
    <property type="entry name" value="Acyl-CoA dehydrogenase NM domain-like"/>
    <property type="match status" value="1"/>
</dbReference>
<dbReference type="AlphaFoldDB" id="A0A6G9ZB62"/>
<dbReference type="PROSITE" id="PS00072">
    <property type="entry name" value="ACYL_COA_DH_1"/>
    <property type="match status" value="1"/>
</dbReference>
<comment type="similarity">
    <text evidence="2 6">Belongs to the acyl-CoA dehydrogenase family.</text>
</comment>
<gene>
    <name evidence="10" type="ORF">F6W96_34120</name>
</gene>
<evidence type="ECO:0000256" key="1">
    <source>
        <dbReference type="ARBA" id="ARBA00001974"/>
    </source>
</evidence>
<dbReference type="PANTHER" id="PTHR43292:SF4">
    <property type="entry name" value="ACYL-COA DEHYDROGENASE FADE34"/>
    <property type="match status" value="1"/>
</dbReference>
<dbReference type="Gene3D" id="1.10.540.10">
    <property type="entry name" value="Acyl-CoA dehydrogenase/oxidase, N-terminal domain"/>
    <property type="match status" value="1"/>
</dbReference>
<evidence type="ECO:0000313" key="10">
    <source>
        <dbReference type="EMBL" id="QIS22631.1"/>
    </source>
</evidence>
<dbReference type="EMBL" id="CP046173">
    <property type="protein sequence ID" value="QIS22631.1"/>
    <property type="molecule type" value="Genomic_DNA"/>
</dbReference>
<dbReference type="InterPro" id="IPR009075">
    <property type="entry name" value="AcylCo_DH/oxidase_C"/>
</dbReference>
<feature type="domain" description="Acyl-CoA dehydrogenase/oxidase C-terminal" evidence="7">
    <location>
        <begin position="283"/>
        <end position="384"/>
    </location>
</feature>
<keyword evidence="3 6" id="KW-0285">Flavoprotein</keyword>
<dbReference type="Pfam" id="PF00441">
    <property type="entry name" value="Acyl-CoA_dh_1"/>
    <property type="match status" value="1"/>
</dbReference>
<dbReference type="InterPro" id="IPR009100">
    <property type="entry name" value="AcylCoA_DH/oxidase_NM_dom_sf"/>
</dbReference>
<dbReference type="Proteomes" id="UP000500953">
    <property type="component" value="Chromosome"/>
</dbReference>
<evidence type="ECO:0000259" key="7">
    <source>
        <dbReference type="Pfam" id="PF00441"/>
    </source>
</evidence>
<dbReference type="InterPro" id="IPR006089">
    <property type="entry name" value="Acyl-CoA_DH_CS"/>
</dbReference>
<reference evidence="10 11" key="1">
    <citation type="journal article" date="2019" name="ACS Chem. Biol.">
        <title>Identification and Mobilization of a Cryptic Antibiotic Biosynthesis Gene Locus from a Human-Pathogenic Nocardia Isolate.</title>
        <authorList>
            <person name="Herisse M."/>
            <person name="Ishida K."/>
            <person name="Porter J.L."/>
            <person name="Howden B."/>
            <person name="Hertweck C."/>
            <person name="Stinear T.P."/>
            <person name="Pidot S.J."/>
        </authorList>
    </citation>
    <scope>NUCLEOTIDE SEQUENCE [LARGE SCALE GENOMIC DNA]</scope>
    <source>
        <strain evidence="10 11">AUSMDU00012715</strain>
    </source>
</reference>
<evidence type="ECO:0000256" key="3">
    <source>
        <dbReference type="ARBA" id="ARBA00022630"/>
    </source>
</evidence>
<dbReference type="InterPro" id="IPR046373">
    <property type="entry name" value="Acyl-CoA_Oxase/DH_mid-dom_sf"/>
</dbReference>
<dbReference type="SUPFAM" id="SSF47203">
    <property type="entry name" value="Acyl-CoA dehydrogenase C-terminal domain-like"/>
    <property type="match status" value="1"/>
</dbReference>
<dbReference type="InterPro" id="IPR036250">
    <property type="entry name" value="AcylCo_DH-like_C"/>
</dbReference>
<dbReference type="Pfam" id="PF02771">
    <property type="entry name" value="Acyl-CoA_dh_N"/>
    <property type="match status" value="1"/>
</dbReference>
<dbReference type="InterPro" id="IPR037069">
    <property type="entry name" value="AcylCoA_DH/ox_N_sf"/>
</dbReference>
<dbReference type="GO" id="GO:0050660">
    <property type="term" value="F:flavin adenine dinucleotide binding"/>
    <property type="evidence" value="ECO:0007669"/>
    <property type="project" value="InterPro"/>
</dbReference>
<dbReference type="Gene3D" id="2.40.110.10">
    <property type="entry name" value="Butyryl-CoA Dehydrogenase, subunit A, domain 2"/>
    <property type="match status" value="1"/>
</dbReference>
<name>A0A6G9ZB62_9NOCA</name>
<evidence type="ECO:0000256" key="5">
    <source>
        <dbReference type="ARBA" id="ARBA00023002"/>
    </source>
</evidence>
<keyword evidence="4 6" id="KW-0274">FAD</keyword>
<feature type="domain" description="Acyl-CoA dehydrogenase/oxidase N-terminal" evidence="9">
    <location>
        <begin position="16"/>
        <end position="127"/>
    </location>
</feature>
<dbReference type="GO" id="GO:0003995">
    <property type="term" value="F:acyl-CoA dehydrogenase activity"/>
    <property type="evidence" value="ECO:0007669"/>
    <property type="project" value="InterPro"/>
</dbReference>
<dbReference type="InterPro" id="IPR052161">
    <property type="entry name" value="Mycobact_Acyl-CoA_DH"/>
</dbReference>
<evidence type="ECO:0000256" key="2">
    <source>
        <dbReference type="ARBA" id="ARBA00009347"/>
    </source>
</evidence>
<dbReference type="InterPro" id="IPR013786">
    <property type="entry name" value="AcylCoA_DH/ox_N"/>
</dbReference>
<organism evidence="10 11">
    <name type="scientific">Nocardia terpenica</name>
    <dbReference type="NCBI Taxonomy" id="455432"/>
    <lineage>
        <taxon>Bacteria</taxon>
        <taxon>Bacillati</taxon>
        <taxon>Actinomycetota</taxon>
        <taxon>Actinomycetes</taxon>
        <taxon>Mycobacteriales</taxon>
        <taxon>Nocardiaceae</taxon>
        <taxon>Nocardia</taxon>
    </lineage>
</organism>
<evidence type="ECO:0000256" key="4">
    <source>
        <dbReference type="ARBA" id="ARBA00022827"/>
    </source>
</evidence>
<dbReference type="RefSeq" id="WP_167490043.1">
    <property type="nucleotide sequence ID" value="NZ_CP046173.1"/>
</dbReference>
<dbReference type="Pfam" id="PF02770">
    <property type="entry name" value="Acyl-CoA_dh_M"/>
    <property type="match status" value="1"/>
</dbReference>
<accession>A0A6G9ZB62</accession>
<proteinExistence type="inferred from homology"/>
<feature type="domain" description="Acyl-CoA oxidase/dehydrogenase middle" evidence="8">
    <location>
        <begin position="133"/>
        <end position="216"/>
    </location>
</feature>
<evidence type="ECO:0000259" key="8">
    <source>
        <dbReference type="Pfam" id="PF02770"/>
    </source>
</evidence>
<dbReference type="PANTHER" id="PTHR43292">
    <property type="entry name" value="ACYL-COA DEHYDROGENASE"/>
    <property type="match status" value="1"/>
</dbReference>
<protein>
    <submittedName>
        <fullName evidence="10">Acyl-CoA dehydrogenase</fullName>
    </submittedName>
</protein>
<keyword evidence="5 6" id="KW-0560">Oxidoreductase</keyword>